<reference evidence="6 7" key="1">
    <citation type="journal article" date="2019" name="Int. J. Syst. Evol. Microbiol.">
        <title>The Global Catalogue of Microorganisms (GCM) 10K type strain sequencing project: providing services to taxonomists for standard genome sequencing and annotation.</title>
        <authorList>
            <consortium name="The Broad Institute Genomics Platform"/>
            <consortium name="The Broad Institute Genome Sequencing Center for Infectious Disease"/>
            <person name="Wu L."/>
            <person name="Ma J."/>
        </authorList>
    </citation>
    <scope>NUCLEOTIDE SEQUENCE [LARGE SCALE GENOMIC DNA]</scope>
    <source>
        <strain evidence="6 7">CGMCC 1.3240</strain>
    </source>
</reference>
<evidence type="ECO:0000259" key="5">
    <source>
        <dbReference type="PROSITE" id="PS51206"/>
    </source>
</evidence>
<dbReference type="SUPFAM" id="SSF52540">
    <property type="entry name" value="P-loop containing nucleoside triphosphate hydrolases"/>
    <property type="match status" value="1"/>
</dbReference>
<dbReference type="SMART" id="SM00885">
    <property type="entry name" value="D5_N"/>
    <property type="match status" value="1"/>
</dbReference>
<evidence type="ECO:0000313" key="6">
    <source>
        <dbReference type="EMBL" id="MFC6904200.1"/>
    </source>
</evidence>
<dbReference type="Gene3D" id="3.40.50.300">
    <property type="entry name" value="P-loop containing nucleotide triphosphate hydrolases"/>
    <property type="match status" value="1"/>
</dbReference>
<dbReference type="AlphaFoldDB" id="A0ABD5V4M6"/>
<evidence type="ECO:0000256" key="2">
    <source>
        <dbReference type="ARBA" id="ARBA00022801"/>
    </source>
</evidence>
<name>A0ABD5V4M6_9EURY</name>
<dbReference type="EMBL" id="JBHSXQ010000001">
    <property type="protein sequence ID" value="MFC6904200.1"/>
    <property type="molecule type" value="Genomic_DNA"/>
</dbReference>
<dbReference type="InterPro" id="IPR014015">
    <property type="entry name" value="Helicase_SF3_DNA-vir"/>
</dbReference>
<comment type="caution">
    <text evidence="6">The sequence shown here is derived from an EMBL/GenBank/DDBJ whole genome shotgun (WGS) entry which is preliminary data.</text>
</comment>
<keyword evidence="7" id="KW-1185">Reference proteome</keyword>
<feature type="domain" description="SF3 helicase" evidence="5">
    <location>
        <begin position="249"/>
        <end position="405"/>
    </location>
</feature>
<dbReference type="InterPro" id="IPR006500">
    <property type="entry name" value="Helicase_put_C_phage/plasmid"/>
</dbReference>
<dbReference type="PROSITE" id="PS51206">
    <property type="entry name" value="SF3_HELICASE_1"/>
    <property type="match status" value="1"/>
</dbReference>
<protein>
    <submittedName>
        <fullName evidence="6">Phage/plasmid primase, P4 family</fullName>
    </submittedName>
</protein>
<evidence type="ECO:0000256" key="3">
    <source>
        <dbReference type="ARBA" id="ARBA00022840"/>
    </source>
</evidence>
<evidence type="ECO:0000256" key="4">
    <source>
        <dbReference type="SAM" id="MobiDB-lite"/>
    </source>
</evidence>
<feature type="region of interest" description="Disordered" evidence="4">
    <location>
        <begin position="529"/>
        <end position="554"/>
    </location>
</feature>
<gene>
    <name evidence="6" type="ORF">ACFQGH_03185</name>
</gene>
<dbReference type="InterPro" id="IPR051620">
    <property type="entry name" value="ORF904-like_C"/>
</dbReference>
<evidence type="ECO:0000313" key="7">
    <source>
        <dbReference type="Proteomes" id="UP001596312"/>
    </source>
</evidence>
<keyword evidence="1" id="KW-0547">Nucleotide-binding</keyword>
<dbReference type="NCBIfam" id="TIGR01613">
    <property type="entry name" value="primase_Cterm"/>
    <property type="match status" value="1"/>
</dbReference>
<dbReference type="GO" id="GO:0016787">
    <property type="term" value="F:hydrolase activity"/>
    <property type="evidence" value="ECO:0007669"/>
    <property type="project" value="UniProtKB-KW"/>
</dbReference>
<proteinExistence type="predicted"/>
<dbReference type="GO" id="GO:0005524">
    <property type="term" value="F:ATP binding"/>
    <property type="evidence" value="ECO:0007669"/>
    <property type="project" value="UniProtKB-KW"/>
</dbReference>
<dbReference type="PANTHER" id="PTHR35372">
    <property type="entry name" value="ATP BINDING PROTEIN-RELATED"/>
    <property type="match status" value="1"/>
</dbReference>
<dbReference type="InterPro" id="IPR027417">
    <property type="entry name" value="P-loop_NTPase"/>
</dbReference>
<dbReference type="RefSeq" id="WP_340602710.1">
    <property type="nucleotide sequence ID" value="NZ_JBBMXV010000001.1"/>
</dbReference>
<evidence type="ECO:0000256" key="1">
    <source>
        <dbReference type="ARBA" id="ARBA00022741"/>
    </source>
</evidence>
<dbReference type="Proteomes" id="UP001596312">
    <property type="component" value="Unassembled WGS sequence"/>
</dbReference>
<dbReference type="Pfam" id="PF19263">
    <property type="entry name" value="DUF5906"/>
    <property type="match status" value="1"/>
</dbReference>
<dbReference type="Pfam" id="PF08706">
    <property type="entry name" value="D5_N"/>
    <property type="match status" value="1"/>
</dbReference>
<accession>A0ABD5V4M6</accession>
<dbReference type="InterPro" id="IPR014818">
    <property type="entry name" value="Phage/plasmid_primase_P4_C"/>
</dbReference>
<keyword evidence="2" id="KW-0378">Hydrolase</keyword>
<organism evidence="6 7">
    <name type="scientific">Halalkalicoccus tibetensis</name>
    <dbReference type="NCBI Taxonomy" id="175632"/>
    <lineage>
        <taxon>Archaea</taxon>
        <taxon>Methanobacteriati</taxon>
        <taxon>Methanobacteriota</taxon>
        <taxon>Stenosarchaea group</taxon>
        <taxon>Halobacteria</taxon>
        <taxon>Halobacteriales</taxon>
        <taxon>Halococcaceae</taxon>
        <taxon>Halalkalicoccus</taxon>
    </lineage>
</organism>
<sequence>MDQSIQSNIEEWVDPDENILWVYELPNANLEARNVQKAFEDQRYPVEGKEWGDFIDWLSGLLSDEYVDGFQAFSEETNGNWEVRVARRSPSEVWTDIKAAYDDTDVMKRDVRQQAVDQLRREFQCLTMAETEELYYYDREAGIYRSDGERVVREQLEDRLREHATRREVNEILHKLKAGRSRTANEFRGPNDMVCVENGVIDVSSPSNPTLRTHSPEDEFRSRLPVEFDPDADYPTWKDCLDQWVSDEDDRQKLQEFVGYCLHHWDQPFQKALLLVGPTGSGKSTFLNVVNELLGHENVANQSLQALANQRFAKAELYEKFANIYNDLDAASVQNPGVFKTLTAGDSITVERKNKDPFRFQPTQKLLFAANQVPSVDHDDDAFYRRWHIVEFSETIPSADRNPNLEDELLEELPGILNWTLDGYAQLMRQGQFTENRDIVSTRSFWRSYGTSIEQFLEEKVDIVPEAKTPEDDVYDAYCEFCYHQGLPSRPKQTVTKELKWRANVEQTRPNIDGERIRCYSGIALSDGDSLVTDSEEDNDENSGWLENVESESF</sequence>
<dbReference type="InterPro" id="IPR045455">
    <property type="entry name" value="NrS-1_pol-like_helicase"/>
</dbReference>
<dbReference type="PANTHER" id="PTHR35372:SF2">
    <property type="entry name" value="SF3 HELICASE DOMAIN-CONTAINING PROTEIN"/>
    <property type="match status" value="1"/>
</dbReference>
<keyword evidence="3" id="KW-0067">ATP-binding</keyword>